<evidence type="ECO:0000259" key="1">
    <source>
        <dbReference type="Pfam" id="PF12708"/>
    </source>
</evidence>
<accession>A0ABT5EPU6</accession>
<dbReference type="RefSeq" id="WP_271919789.1">
    <property type="nucleotide sequence ID" value="NZ_JAQNDO010000001.1"/>
</dbReference>
<protein>
    <submittedName>
        <fullName evidence="2">Glycosyl hydrolase family 28-related protein</fullName>
    </submittedName>
</protein>
<dbReference type="GO" id="GO:0016787">
    <property type="term" value="F:hydrolase activity"/>
    <property type="evidence" value="ECO:0007669"/>
    <property type="project" value="UniProtKB-KW"/>
</dbReference>
<name>A0ABT5EPU6_9BACT</name>
<dbReference type="EMBL" id="JAQNDO010000001">
    <property type="protein sequence ID" value="MDC0743851.1"/>
    <property type="molecule type" value="Genomic_DNA"/>
</dbReference>
<feature type="domain" description="Rhamnogalacturonase A/B/Epimerase-like pectate lyase" evidence="1">
    <location>
        <begin position="227"/>
        <end position="279"/>
    </location>
</feature>
<dbReference type="Pfam" id="PF12708">
    <property type="entry name" value="Pect-lyase_RHGA_epim"/>
    <property type="match status" value="1"/>
</dbReference>
<dbReference type="Gene3D" id="2.160.20.10">
    <property type="entry name" value="Single-stranded right-handed beta-helix, Pectin lyase-like"/>
    <property type="match status" value="1"/>
</dbReference>
<dbReference type="Proteomes" id="UP001221411">
    <property type="component" value="Unassembled WGS sequence"/>
</dbReference>
<dbReference type="InterPro" id="IPR011050">
    <property type="entry name" value="Pectin_lyase_fold/virulence"/>
</dbReference>
<comment type="caution">
    <text evidence="2">The sequence shown here is derived from an EMBL/GenBank/DDBJ whole genome shotgun (WGS) entry which is preliminary data.</text>
</comment>
<gene>
    <name evidence="2" type="ORF">POL67_21155</name>
</gene>
<keyword evidence="3" id="KW-1185">Reference proteome</keyword>
<evidence type="ECO:0000313" key="2">
    <source>
        <dbReference type="EMBL" id="MDC0743851.1"/>
    </source>
</evidence>
<organism evidence="2 3">
    <name type="scientific">Polyangium mundeleinium</name>
    <dbReference type="NCBI Taxonomy" id="2995306"/>
    <lineage>
        <taxon>Bacteria</taxon>
        <taxon>Pseudomonadati</taxon>
        <taxon>Myxococcota</taxon>
        <taxon>Polyangia</taxon>
        <taxon>Polyangiales</taxon>
        <taxon>Polyangiaceae</taxon>
        <taxon>Polyangium</taxon>
    </lineage>
</organism>
<dbReference type="InterPro" id="IPR024535">
    <property type="entry name" value="RHGA/B-epi-like_pectate_lyase"/>
</dbReference>
<proteinExistence type="predicted"/>
<reference evidence="2 3" key="1">
    <citation type="submission" date="2022-11" db="EMBL/GenBank/DDBJ databases">
        <title>Minimal conservation of predation-associated metabolite biosynthetic gene clusters underscores biosynthetic potential of Myxococcota including descriptions for ten novel species: Archangium lansinium sp. nov., Myxococcus landrumus sp. nov., Nannocystis bai.</title>
        <authorList>
            <person name="Ahearne A."/>
            <person name="Stevens C."/>
            <person name="Dowd S."/>
        </authorList>
    </citation>
    <scope>NUCLEOTIDE SEQUENCE [LARGE SCALE GENOMIC DNA]</scope>
    <source>
        <strain evidence="2 3">RJM3</strain>
    </source>
</reference>
<dbReference type="InterPro" id="IPR012334">
    <property type="entry name" value="Pectin_lyas_fold"/>
</dbReference>
<keyword evidence="2" id="KW-0378">Hydrolase</keyword>
<evidence type="ECO:0000313" key="3">
    <source>
        <dbReference type="Proteomes" id="UP001221411"/>
    </source>
</evidence>
<sequence>MTTTVVRLASTVHIPVPGAPPYQLDGKNLVPGDRALLRIQSSSSENGVYVYDASTLTLIRDPDFDTAAELLGLRVFVSEGDTLDNTRWQCTSDAPTPGSGVIRFEQIPNHTDKFRIDQLHGNLLRSPVTLTLSALSTTIDVLGGKIRQIPAQSLSGDRNLTLSAFGAFPSDTITLLRSDMSQYRIRILDAAGQLLFDLGGPGVVVARFDGLAWQIVGSTRENGVLTLNVRDFGARGDGVTRDDEAIQAALNVFSPVQETDVTAGVIFFPRGVYPIEQTLVYRGAAGCAIHLRGEIGYTLGMVGTVLRWTGSAGGKIIHLMGANGSVLEDLEFDGMGIAKYCVHLDYAAEVKNGAGEVIYGGVGSSGWRISRCSIAHAGGADSVCLALGPESGPQTQTSEVLVESCFLQGASDSSTLACIKTLSPGNTKNITIRDTSISGYCHYGVDWDQASGMLLVSGVNTAGTTIADYRIGGGEATIIEQATENVNIGAKFITSDGAVTGAVKVIGGTWVGTATSNSVAIKYSGTLTLIGVNLKLHQPLPAPGDPPPPPLKLRPIIQLGDPLINGNGPSGLFSTGSLYWNCDDYIDVIDGSTNPIVANDHGNNRQIRVVSINDYTYDTTTSKARKLKDYHGNYHTLGPGILYGHTYAPDPTYKGPGFSREVLHEPRSGWTKQVYTYEAFLASTPPLGADQRRLIVGKAAPRAKLVAAYLHVTTPFTGTSGGQPLQTEMRFGNSIAADAYIAAFNASSAPVTRGLDDAELGTQLKRSAAVQGGHVPNWSGYSILYLHMVETQGFSLANLTAGSVEVIMKWEVIP</sequence>
<dbReference type="SUPFAM" id="SSF51126">
    <property type="entry name" value="Pectin lyase-like"/>
    <property type="match status" value="1"/>
</dbReference>